<keyword evidence="9" id="KW-1185">Reference proteome</keyword>
<dbReference type="EMBL" id="BQNB010008831">
    <property type="protein sequence ID" value="GJS54878.1"/>
    <property type="molecule type" value="Genomic_DNA"/>
</dbReference>
<evidence type="ECO:0000256" key="5">
    <source>
        <dbReference type="ARBA" id="ARBA00022777"/>
    </source>
</evidence>
<keyword evidence="2" id="KW-0723">Serine/threonine-protein kinase</keyword>
<evidence type="ECO:0000313" key="9">
    <source>
        <dbReference type="Proteomes" id="UP001151760"/>
    </source>
</evidence>
<dbReference type="Proteomes" id="UP001151760">
    <property type="component" value="Unassembled WGS sequence"/>
</dbReference>
<keyword evidence="5" id="KW-0418">Kinase</keyword>
<comment type="similarity">
    <text evidence="1">Belongs to the protein kinase superfamily. CAMK Ser/Thr protein kinase family. CaMK subfamily.</text>
</comment>
<proteinExistence type="inferred from homology"/>
<keyword evidence="4" id="KW-0547">Nucleotide-binding</keyword>
<feature type="compositionally biased region" description="Basic and acidic residues" evidence="7">
    <location>
        <begin position="214"/>
        <end position="224"/>
    </location>
</feature>
<protein>
    <submittedName>
        <fullName evidence="8">Calcium-dependent protein kinase SK5-like protein</fullName>
    </submittedName>
</protein>
<evidence type="ECO:0000256" key="3">
    <source>
        <dbReference type="ARBA" id="ARBA00022679"/>
    </source>
</evidence>
<dbReference type="Gene3D" id="1.10.510.10">
    <property type="entry name" value="Transferase(Phosphotransferase) domain 1"/>
    <property type="match status" value="1"/>
</dbReference>
<reference evidence="8" key="2">
    <citation type="submission" date="2022-01" db="EMBL/GenBank/DDBJ databases">
        <authorList>
            <person name="Yamashiro T."/>
            <person name="Shiraishi A."/>
            <person name="Satake H."/>
            <person name="Nakayama K."/>
        </authorList>
    </citation>
    <scope>NUCLEOTIDE SEQUENCE</scope>
</reference>
<evidence type="ECO:0000256" key="6">
    <source>
        <dbReference type="ARBA" id="ARBA00022840"/>
    </source>
</evidence>
<dbReference type="InterPro" id="IPR011009">
    <property type="entry name" value="Kinase-like_dom_sf"/>
</dbReference>
<reference evidence="8" key="1">
    <citation type="journal article" date="2022" name="Int. J. Mol. Sci.">
        <title>Draft Genome of Tanacetum Coccineum: Genomic Comparison of Closely Related Tanacetum-Family Plants.</title>
        <authorList>
            <person name="Yamashiro T."/>
            <person name="Shiraishi A."/>
            <person name="Nakayama K."/>
            <person name="Satake H."/>
        </authorList>
    </citation>
    <scope>NUCLEOTIDE SEQUENCE</scope>
</reference>
<organism evidence="8 9">
    <name type="scientific">Tanacetum coccineum</name>
    <dbReference type="NCBI Taxonomy" id="301880"/>
    <lineage>
        <taxon>Eukaryota</taxon>
        <taxon>Viridiplantae</taxon>
        <taxon>Streptophyta</taxon>
        <taxon>Embryophyta</taxon>
        <taxon>Tracheophyta</taxon>
        <taxon>Spermatophyta</taxon>
        <taxon>Magnoliopsida</taxon>
        <taxon>eudicotyledons</taxon>
        <taxon>Gunneridae</taxon>
        <taxon>Pentapetalae</taxon>
        <taxon>asterids</taxon>
        <taxon>campanulids</taxon>
        <taxon>Asterales</taxon>
        <taxon>Asteraceae</taxon>
        <taxon>Asteroideae</taxon>
        <taxon>Anthemideae</taxon>
        <taxon>Anthemidinae</taxon>
        <taxon>Tanacetum</taxon>
    </lineage>
</organism>
<sequence>MQVQPVCSIDPEICIDHVYAAMERDVVIRLSEANCSNSCSRSVFADVLRRITSMHITKYNKVYSANSKLPYQHPELDIKKITQLFEKEALRGVWLWLLKRSPYYVAPEVLRKHYRPESVVWSTRVILYILLSGGPPFWAVGHALGGLNSVKDFYDFKILSIFRPFGKDTSYLDSHFSYFDSFDIPSDLIRYLDWIIGTDIKERDKNKFKTGQNRARDRKERDKSSPTMLSDFIGPAYNPLNGPGQPTLNLCPT</sequence>
<keyword evidence="3" id="KW-0808">Transferase</keyword>
<comment type="caution">
    <text evidence="8">The sequence shown here is derived from an EMBL/GenBank/DDBJ whole genome shotgun (WGS) entry which is preliminary data.</text>
</comment>
<evidence type="ECO:0000256" key="1">
    <source>
        <dbReference type="ARBA" id="ARBA00005354"/>
    </source>
</evidence>
<name>A0ABQ4WPV5_9ASTR</name>
<evidence type="ECO:0000256" key="2">
    <source>
        <dbReference type="ARBA" id="ARBA00022527"/>
    </source>
</evidence>
<dbReference type="InterPro" id="IPR050205">
    <property type="entry name" value="CDPK_Ser/Thr_kinases"/>
</dbReference>
<keyword evidence="6" id="KW-0067">ATP-binding</keyword>
<gene>
    <name evidence="8" type="ORF">Tco_0628240</name>
</gene>
<evidence type="ECO:0000256" key="7">
    <source>
        <dbReference type="SAM" id="MobiDB-lite"/>
    </source>
</evidence>
<dbReference type="PANTHER" id="PTHR24349">
    <property type="entry name" value="SERINE/THREONINE-PROTEIN KINASE"/>
    <property type="match status" value="1"/>
</dbReference>
<evidence type="ECO:0000313" key="8">
    <source>
        <dbReference type="EMBL" id="GJS54878.1"/>
    </source>
</evidence>
<dbReference type="SUPFAM" id="SSF56112">
    <property type="entry name" value="Protein kinase-like (PK-like)"/>
    <property type="match status" value="1"/>
</dbReference>
<accession>A0ABQ4WPV5</accession>
<feature type="region of interest" description="Disordered" evidence="7">
    <location>
        <begin position="207"/>
        <end position="228"/>
    </location>
</feature>
<evidence type="ECO:0000256" key="4">
    <source>
        <dbReference type="ARBA" id="ARBA00022741"/>
    </source>
</evidence>